<dbReference type="Proteomes" id="UP000029492">
    <property type="component" value="Chromosome"/>
</dbReference>
<reference evidence="1 2" key="1">
    <citation type="journal article" date="2014" name="PLoS ONE">
        <title>Genome Information of Methylobacterium oryzae, a Plant-Probiotic Methylotroph in the Phyllosphere.</title>
        <authorList>
            <person name="Kwak M.J."/>
            <person name="Jeong H."/>
            <person name="Madhaiyan M."/>
            <person name="Lee Y."/>
            <person name="Sa T.M."/>
            <person name="Oh T.K."/>
            <person name="Kim J.F."/>
        </authorList>
    </citation>
    <scope>NUCLEOTIDE SEQUENCE [LARGE SCALE GENOMIC DNA]</scope>
    <source>
        <strain evidence="1 2">CBMB20</strain>
    </source>
</reference>
<dbReference type="EMBL" id="CP003811">
    <property type="protein sequence ID" value="AIQ89293.1"/>
    <property type="molecule type" value="Genomic_DNA"/>
</dbReference>
<name>A0A089NTW5_9HYPH</name>
<sequence length="57" mass="6125">MAEGERDADLEPVIALGFRRCAGRRACAGRRCADDYGQGYRSPRSLPALWAMVGPGA</sequence>
<dbReference type="KEGG" id="mor:MOC_1538"/>
<evidence type="ECO:0000313" key="1">
    <source>
        <dbReference type="EMBL" id="AIQ89293.1"/>
    </source>
</evidence>
<keyword evidence="2" id="KW-1185">Reference proteome</keyword>
<dbReference type="STRING" id="693986.MOC_1538"/>
<protein>
    <submittedName>
        <fullName evidence="1">Protein of unassigned function</fullName>
    </submittedName>
</protein>
<dbReference type="HOGENOM" id="CLU_2991551_0_0_5"/>
<dbReference type="AlphaFoldDB" id="A0A089NTW5"/>
<accession>A0A089NTW5</accession>
<evidence type="ECO:0000313" key="2">
    <source>
        <dbReference type="Proteomes" id="UP000029492"/>
    </source>
</evidence>
<gene>
    <name evidence="1" type="ORF">MOC_1538</name>
</gene>
<proteinExistence type="predicted"/>
<organism evidence="1 2">
    <name type="scientific">Methylobacterium oryzae CBMB20</name>
    <dbReference type="NCBI Taxonomy" id="693986"/>
    <lineage>
        <taxon>Bacteria</taxon>
        <taxon>Pseudomonadati</taxon>
        <taxon>Pseudomonadota</taxon>
        <taxon>Alphaproteobacteria</taxon>
        <taxon>Hyphomicrobiales</taxon>
        <taxon>Methylobacteriaceae</taxon>
        <taxon>Methylobacterium</taxon>
    </lineage>
</organism>